<dbReference type="EMBL" id="BARW01006897">
    <property type="protein sequence ID" value="GAI82190.1"/>
    <property type="molecule type" value="Genomic_DNA"/>
</dbReference>
<organism evidence="1">
    <name type="scientific">marine sediment metagenome</name>
    <dbReference type="NCBI Taxonomy" id="412755"/>
    <lineage>
        <taxon>unclassified sequences</taxon>
        <taxon>metagenomes</taxon>
        <taxon>ecological metagenomes</taxon>
    </lineage>
</organism>
<reference evidence="1" key="1">
    <citation type="journal article" date="2014" name="Front. Microbiol.">
        <title>High frequency of phylogenetically diverse reductive dehalogenase-homologous genes in deep subseafloor sedimentary metagenomes.</title>
        <authorList>
            <person name="Kawai M."/>
            <person name="Futagami T."/>
            <person name="Toyoda A."/>
            <person name="Takaki Y."/>
            <person name="Nishi S."/>
            <person name="Hori S."/>
            <person name="Arai W."/>
            <person name="Tsubouchi T."/>
            <person name="Morono Y."/>
            <person name="Uchiyama I."/>
            <person name="Ito T."/>
            <person name="Fujiyama A."/>
            <person name="Inagaki F."/>
            <person name="Takami H."/>
        </authorList>
    </citation>
    <scope>NUCLEOTIDE SEQUENCE</scope>
    <source>
        <strain evidence="1">Expedition CK06-06</strain>
    </source>
</reference>
<name>X1T3J6_9ZZZZ</name>
<proteinExistence type="predicted"/>
<sequence>MTEFFTDCFDWGNVRFVCVQCLETTWKGDERLHSYRAYQEMETGFNPNIRWWSCRKCFA</sequence>
<dbReference type="AlphaFoldDB" id="X1T3J6"/>
<evidence type="ECO:0000313" key="1">
    <source>
        <dbReference type="EMBL" id="GAI82190.1"/>
    </source>
</evidence>
<accession>X1T3J6</accession>
<protein>
    <submittedName>
        <fullName evidence="1">Uncharacterized protein</fullName>
    </submittedName>
</protein>
<comment type="caution">
    <text evidence="1">The sequence shown here is derived from an EMBL/GenBank/DDBJ whole genome shotgun (WGS) entry which is preliminary data.</text>
</comment>
<gene>
    <name evidence="1" type="ORF">S12H4_14460</name>
</gene>